<keyword evidence="2" id="KW-1185">Reference proteome</keyword>
<evidence type="ECO:0000313" key="2">
    <source>
        <dbReference type="Proteomes" id="UP000371977"/>
    </source>
</evidence>
<sequence length="300" mass="34201">MYAFKKSGVHGSYDLIEELDVIEYLESLTYEHEKVEDVEYFKKYQAQYFTPSTLKNGLERNRENIVDVQGIVFDLDVVSDFQELQLAFYEALTISKVEMYLWLTPSGIWNGGHLNASRLFIPLAEPIHPSVLSDAVDELILLFARLNQQMKHEFNLLSYGIDITASKTVSRLMGLPIQQKGSIVPWDVEDRFRYKVKAEYHESSFVLVTGVQNGFITFDEANEENLTSFISSYVSKHQVGFYKGVRDNNLIKVIGAVKTAFNGIDENDLLKAFYNAGIAQQLDNPEKDILSKTKRLLKGA</sequence>
<comment type="caution">
    <text evidence="1">The sequence shown here is derived from an EMBL/GenBank/DDBJ whole genome shotgun (WGS) entry which is preliminary data.</text>
</comment>
<dbReference type="AlphaFoldDB" id="A0A6C2C5K2"/>
<organism evidence="1 2">
    <name type="scientific">Weissella muntiaci</name>
    <dbReference type="NCBI Taxonomy" id="2508881"/>
    <lineage>
        <taxon>Bacteria</taxon>
        <taxon>Bacillati</taxon>
        <taxon>Bacillota</taxon>
        <taxon>Bacilli</taxon>
        <taxon>Lactobacillales</taxon>
        <taxon>Lactobacillaceae</taxon>
        <taxon>Weissella</taxon>
    </lineage>
</organism>
<name>A0A6C2C5K2_9LACO</name>
<proteinExistence type="predicted"/>
<accession>A0A6C2C5K2</accession>
<dbReference type="Proteomes" id="UP000371977">
    <property type="component" value="Unassembled WGS sequence"/>
</dbReference>
<dbReference type="OrthoDB" id="2145206at2"/>
<dbReference type="EMBL" id="SDGZ01000016">
    <property type="protein sequence ID" value="TYC48793.1"/>
    <property type="molecule type" value="Genomic_DNA"/>
</dbReference>
<reference evidence="1 2" key="1">
    <citation type="submission" date="2019-01" db="EMBL/GenBank/DDBJ databases">
        <title>Weissella sp. nov., a novel lactic acid bacterium isolated from animal feces.</title>
        <authorList>
            <person name="Wang L.-T."/>
        </authorList>
    </citation>
    <scope>NUCLEOTIDE SEQUENCE [LARGE SCALE GENOMIC DNA]</scope>
    <source>
        <strain evidence="1 2">8H-2</strain>
    </source>
</reference>
<protein>
    <submittedName>
        <fullName evidence="1">Uncharacterized protein</fullName>
    </submittedName>
</protein>
<gene>
    <name evidence="1" type="ORF">ESZ50_07910</name>
</gene>
<evidence type="ECO:0000313" key="1">
    <source>
        <dbReference type="EMBL" id="TYC48793.1"/>
    </source>
</evidence>
<dbReference type="RefSeq" id="WP_148623031.1">
    <property type="nucleotide sequence ID" value="NZ_SDGZ01000016.1"/>
</dbReference>